<evidence type="ECO:0000256" key="3">
    <source>
        <dbReference type="ARBA" id="ARBA00022764"/>
    </source>
</evidence>
<feature type="domain" description="SAF" evidence="4">
    <location>
        <begin position="122"/>
        <end position="184"/>
    </location>
</feature>
<dbReference type="InterPro" id="IPR017585">
    <property type="entry name" value="SAF_FlgA"/>
</dbReference>
<dbReference type="EMBL" id="UOFI01000214">
    <property type="protein sequence ID" value="VAW70995.1"/>
    <property type="molecule type" value="Genomic_DNA"/>
</dbReference>
<dbReference type="GO" id="GO:0044780">
    <property type="term" value="P:bacterial-type flagellum assembly"/>
    <property type="evidence" value="ECO:0007669"/>
    <property type="project" value="InterPro"/>
</dbReference>
<evidence type="ECO:0000313" key="5">
    <source>
        <dbReference type="EMBL" id="VAW70995.1"/>
    </source>
</evidence>
<accession>A0A3B0XRD0</accession>
<dbReference type="PANTHER" id="PTHR36307">
    <property type="entry name" value="FLAGELLA BASAL BODY P-RING FORMATION PROTEIN FLGA"/>
    <property type="match status" value="1"/>
</dbReference>
<organism evidence="5">
    <name type="scientific">hydrothermal vent metagenome</name>
    <dbReference type="NCBI Taxonomy" id="652676"/>
    <lineage>
        <taxon>unclassified sequences</taxon>
        <taxon>metagenomes</taxon>
        <taxon>ecological metagenomes</taxon>
    </lineage>
</organism>
<dbReference type="InterPro" id="IPR041231">
    <property type="entry name" value="FlgA_N"/>
</dbReference>
<dbReference type="GO" id="GO:0042597">
    <property type="term" value="C:periplasmic space"/>
    <property type="evidence" value="ECO:0007669"/>
    <property type="project" value="UniProtKB-SubCell"/>
</dbReference>
<dbReference type="NCBIfam" id="TIGR03170">
    <property type="entry name" value="flgA_cterm"/>
    <property type="match status" value="1"/>
</dbReference>
<dbReference type="Pfam" id="PF17656">
    <property type="entry name" value="ChapFlgA_N"/>
    <property type="match status" value="1"/>
</dbReference>
<evidence type="ECO:0000256" key="2">
    <source>
        <dbReference type="ARBA" id="ARBA00022729"/>
    </source>
</evidence>
<dbReference type="PANTHER" id="PTHR36307:SF1">
    <property type="entry name" value="FLAGELLA BASAL BODY P-RING FORMATION PROTEIN FLGA"/>
    <property type="match status" value="1"/>
</dbReference>
<evidence type="ECO:0000259" key="4">
    <source>
        <dbReference type="SMART" id="SM00858"/>
    </source>
</evidence>
<dbReference type="InterPro" id="IPR013974">
    <property type="entry name" value="SAF"/>
</dbReference>
<comment type="subcellular location">
    <subcellularLocation>
        <location evidence="1">Periplasm</location>
    </subcellularLocation>
</comment>
<dbReference type="AlphaFoldDB" id="A0A3B0XRD0"/>
<proteinExistence type="predicted"/>
<dbReference type="InterPro" id="IPR039246">
    <property type="entry name" value="Flagellar_FlgA"/>
</dbReference>
<dbReference type="CDD" id="cd11614">
    <property type="entry name" value="SAF_CpaB_FlgA_like"/>
    <property type="match status" value="1"/>
</dbReference>
<keyword evidence="2" id="KW-0732">Signal</keyword>
<protein>
    <recommendedName>
        <fullName evidence="4">SAF domain-containing protein</fullName>
    </recommendedName>
</protein>
<gene>
    <name evidence="5" type="ORF">MNBD_GAMMA09-91</name>
</gene>
<reference evidence="5" key="1">
    <citation type="submission" date="2018-06" db="EMBL/GenBank/DDBJ databases">
        <authorList>
            <person name="Zhirakovskaya E."/>
        </authorList>
    </citation>
    <scope>NUCLEOTIDE SEQUENCE</scope>
</reference>
<sequence>MNVCSKARLRLIFISLSVPVSLIISPVFATQTNTPVELQSHKLIIDASRQFLDANIDTSQYSRITIKMGRLDPRLRLSKCEIPLTATQAAGSRFSGKTTVHISCSGKAPWTAFVTAQISLYANVIKTAQPLRNGHILRKSDLIESEEDLSRIKYGYFTDPKNLIGKELKRRLAQNRVIKANYVKAATLVKRGERVSIVAETTRYSVKMTGTAMMNGARGDRIRVKNLSSKRVIEGTVKAPGIVSIN</sequence>
<dbReference type="Gene3D" id="2.30.30.760">
    <property type="match status" value="1"/>
</dbReference>
<keyword evidence="3" id="KW-0574">Periplasm</keyword>
<dbReference type="Gene3D" id="3.90.1210.10">
    <property type="entry name" value="Antifreeze-like/N-acetylneuraminic acid synthase C-terminal domain"/>
    <property type="match status" value="1"/>
</dbReference>
<dbReference type="SMART" id="SM00858">
    <property type="entry name" value="SAF"/>
    <property type="match status" value="1"/>
</dbReference>
<evidence type="ECO:0000256" key="1">
    <source>
        <dbReference type="ARBA" id="ARBA00004418"/>
    </source>
</evidence>
<name>A0A3B0XRD0_9ZZZZ</name>
<dbReference type="Pfam" id="PF13144">
    <property type="entry name" value="ChapFlgA"/>
    <property type="match status" value="1"/>
</dbReference>